<dbReference type="InterPro" id="IPR011009">
    <property type="entry name" value="Kinase-like_dom_sf"/>
</dbReference>
<keyword evidence="1" id="KW-0723">Serine/threonine-protein kinase</keyword>
<dbReference type="GO" id="GO:0005634">
    <property type="term" value="C:nucleus"/>
    <property type="evidence" value="ECO:0007669"/>
    <property type="project" value="TreeGrafter"/>
</dbReference>
<dbReference type="Pfam" id="PF00069">
    <property type="entry name" value="Pkinase"/>
    <property type="match status" value="1"/>
</dbReference>
<keyword evidence="4" id="KW-0418">Kinase</keyword>
<dbReference type="EMBL" id="VJMJ01000214">
    <property type="protein sequence ID" value="KAF0726493.1"/>
    <property type="molecule type" value="Genomic_DNA"/>
</dbReference>
<evidence type="ECO:0000256" key="4">
    <source>
        <dbReference type="ARBA" id="ARBA00022777"/>
    </source>
</evidence>
<dbReference type="PANTHER" id="PTHR24345">
    <property type="entry name" value="SERINE/THREONINE-PROTEIN KINASE PLK"/>
    <property type="match status" value="1"/>
</dbReference>
<protein>
    <recommendedName>
        <fullName evidence="6">Protein kinase domain-containing protein</fullName>
    </recommendedName>
</protein>
<keyword evidence="2" id="KW-0808">Transferase</keyword>
<gene>
    <name evidence="7" type="ORF">Ae201684_015261</name>
</gene>
<organism evidence="7 8">
    <name type="scientific">Aphanomyces euteiches</name>
    <dbReference type="NCBI Taxonomy" id="100861"/>
    <lineage>
        <taxon>Eukaryota</taxon>
        <taxon>Sar</taxon>
        <taxon>Stramenopiles</taxon>
        <taxon>Oomycota</taxon>
        <taxon>Saprolegniomycetes</taxon>
        <taxon>Saprolegniales</taxon>
        <taxon>Verrucalvaceae</taxon>
        <taxon>Aphanomyces</taxon>
    </lineage>
</organism>
<dbReference type="InterPro" id="IPR000719">
    <property type="entry name" value="Prot_kinase_dom"/>
</dbReference>
<dbReference type="VEuPathDB" id="FungiDB:AeMF1_004936"/>
<dbReference type="GO" id="GO:0005524">
    <property type="term" value="F:ATP binding"/>
    <property type="evidence" value="ECO:0007669"/>
    <property type="project" value="UniProtKB-KW"/>
</dbReference>
<dbReference type="GO" id="GO:0004674">
    <property type="term" value="F:protein serine/threonine kinase activity"/>
    <property type="evidence" value="ECO:0007669"/>
    <property type="project" value="UniProtKB-KW"/>
</dbReference>
<dbReference type="AlphaFoldDB" id="A0A6G0WH44"/>
<dbReference type="Gene3D" id="1.10.510.10">
    <property type="entry name" value="Transferase(Phosphotransferase) domain 1"/>
    <property type="match status" value="1"/>
</dbReference>
<feature type="domain" description="Protein kinase" evidence="6">
    <location>
        <begin position="4"/>
        <end position="283"/>
    </location>
</feature>
<evidence type="ECO:0000313" key="7">
    <source>
        <dbReference type="EMBL" id="KAF0726493.1"/>
    </source>
</evidence>
<name>A0A6G0WH44_9STRA</name>
<dbReference type="Proteomes" id="UP000481153">
    <property type="component" value="Unassembled WGS sequence"/>
</dbReference>
<sequence>MQQYKEIKHLANAIYGDVVLCKDNKSGHLVVIKRAIIEHCKAHKPVAQQYRHVIVSEDIYVERKLLRELSQGRGHPHVLRLVADFDTKEAHHFVVEYCSKGDLFDVLYKAPGCRFDLTQAQTYFRQIVSAVAFLHAKGYAHRDLSFENVLVNDKNECKLMDFGLAVDLYTPQTAEVGKPYYMPPEVASRCSSSPPYDPAKVDVWALGIMLFIMLTGNQLFDKAVDRYANFQIFKSSGLRGLVASNKRWAATMPTHVLDLLDKMIRMNPAERMTIDQVASHAFVNLSATTPIDRTKKGDANPMKWLEMRFPRLSFTAK</sequence>
<evidence type="ECO:0000256" key="1">
    <source>
        <dbReference type="ARBA" id="ARBA00022527"/>
    </source>
</evidence>
<evidence type="ECO:0000256" key="3">
    <source>
        <dbReference type="ARBA" id="ARBA00022741"/>
    </source>
</evidence>
<dbReference type="PANTHER" id="PTHR24345:SF91">
    <property type="entry name" value="SERINE_THREONINE-PROTEIN KINASE PLK4"/>
    <property type="match status" value="1"/>
</dbReference>
<keyword evidence="5" id="KW-0067">ATP-binding</keyword>
<keyword evidence="3" id="KW-0547">Nucleotide-binding</keyword>
<comment type="caution">
    <text evidence="7">The sequence shown here is derived from an EMBL/GenBank/DDBJ whole genome shotgun (WGS) entry which is preliminary data.</text>
</comment>
<evidence type="ECO:0000256" key="5">
    <source>
        <dbReference type="ARBA" id="ARBA00022840"/>
    </source>
</evidence>
<proteinExistence type="predicted"/>
<evidence type="ECO:0000313" key="8">
    <source>
        <dbReference type="Proteomes" id="UP000481153"/>
    </source>
</evidence>
<keyword evidence="8" id="KW-1185">Reference proteome</keyword>
<dbReference type="PROSITE" id="PS50011">
    <property type="entry name" value="PROTEIN_KINASE_DOM"/>
    <property type="match status" value="1"/>
</dbReference>
<evidence type="ECO:0000256" key="2">
    <source>
        <dbReference type="ARBA" id="ARBA00022679"/>
    </source>
</evidence>
<reference evidence="7 8" key="1">
    <citation type="submission" date="2019-07" db="EMBL/GenBank/DDBJ databases">
        <title>Genomics analysis of Aphanomyces spp. identifies a new class of oomycete effector associated with host adaptation.</title>
        <authorList>
            <person name="Gaulin E."/>
        </authorList>
    </citation>
    <scope>NUCLEOTIDE SEQUENCE [LARGE SCALE GENOMIC DNA]</scope>
    <source>
        <strain evidence="7 8">ATCC 201684</strain>
    </source>
</reference>
<accession>A0A6G0WH44</accession>
<dbReference type="SUPFAM" id="SSF56112">
    <property type="entry name" value="Protein kinase-like (PK-like)"/>
    <property type="match status" value="1"/>
</dbReference>
<evidence type="ECO:0000259" key="6">
    <source>
        <dbReference type="PROSITE" id="PS50011"/>
    </source>
</evidence>